<dbReference type="EMBL" id="LXSL01000014">
    <property type="protein sequence ID" value="OAM29312.1"/>
    <property type="molecule type" value="Genomic_DNA"/>
</dbReference>
<protein>
    <submittedName>
        <fullName evidence="2">Uncharacterized protein</fullName>
    </submittedName>
</protein>
<keyword evidence="1" id="KW-0812">Transmembrane</keyword>
<gene>
    <name evidence="2" type="ORF">A7P95_03625</name>
</gene>
<keyword evidence="1" id="KW-1133">Transmembrane helix</keyword>
<dbReference type="STRING" id="1795827.A7P95_03625"/>
<keyword evidence="3" id="KW-1185">Reference proteome</keyword>
<reference evidence="3" key="1">
    <citation type="submission" date="2016-05" db="EMBL/GenBank/DDBJ databases">
        <title>Draft genome of Corynebacterium afermentans subsp. afermentans LCDC 88199T.</title>
        <authorList>
            <person name="Bernier A.-M."/>
            <person name="Bernard K."/>
        </authorList>
    </citation>
    <scope>NUCLEOTIDE SEQUENCE [LARGE SCALE GENOMIC DNA]</scope>
    <source>
        <strain evidence="3">NML02-A-017</strain>
    </source>
</reference>
<comment type="caution">
    <text evidence="2">The sequence shown here is derived from an EMBL/GenBank/DDBJ whole genome shotgun (WGS) entry which is preliminary data.</text>
</comment>
<proteinExistence type="predicted"/>
<dbReference type="RefSeq" id="WP_067591306.1">
    <property type="nucleotide sequence ID" value="NZ_LXSL01000014.1"/>
</dbReference>
<evidence type="ECO:0000313" key="2">
    <source>
        <dbReference type="EMBL" id="OAM29312.1"/>
    </source>
</evidence>
<sequence length="86" mass="9862">MNAHLKKLLQNLFALIVLPALGWYITRGGTVDVVDTENARRKGRAIDWLFNEFGVTGVWGLLGATWIVCLIFAVRSYRAWQQEKRQ</sequence>
<evidence type="ECO:0000256" key="1">
    <source>
        <dbReference type="SAM" id="Phobius"/>
    </source>
</evidence>
<evidence type="ECO:0000313" key="3">
    <source>
        <dbReference type="Proteomes" id="UP000077885"/>
    </source>
</evidence>
<dbReference type="Proteomes" id="UP000077885">
    <property type="component" value="Unassembled WGS sequence"/>
</dbReference>
<organism evidence="2 3">
    <name type="scientific">Eikenella longinqua</name>
    <dbReference type="NCBI Taxonomy" id="1795827"/>
    <lineage>
        <taxon>Bacteria</taxon>
        <taxon>Pseudomonadati</taxon>
        <taxon>Pseudomonadota</taxon>
        <taxon>Betaproteobacteria</taxon>
        <taxon>Neisseriales</taxon>
        <taxon>Neisseriaceae</taxon>
        <taxon>Eikenella</taxon>
    </lineage>
</organism>
<dbReference type="OrthoDB" id="9887406at2"/>
<name>A0A1A9RX47_9NEIS</name>
<accession>A0A1A9RX47</accession>
<keyword evidence="1" id="KW-0472">Membrane</keyword>
<feature type="transmembrane region" description="Helical" evidence="1">
    <location>
        <begin position="58"/>
        <end position="77"/>
    </location>
</feature>
<dbReference type="AlphaFoldDB" id="A0A1A9RX47"/>